<dbReference type="HOGENOM" id="CLU_079894_0_0_5"/>
<dbReference type="Pfam" id="PF13391">
    <property type="entry name" value="HNH_2"/>
    <property type="match status" value="1"/>
</dbReference>
<proteinExistence type="predicted"/>
<dbReference type="Proteomes" id="UP000002629">
    <property type="component" value="Chromosome"/>
</dbReference>
<protein>
    <recommendedName>
        <fullName evidence="1">HNH nuclease domain-containing protein</fullName>
    </recommendedName>
</protein>
<feature type="domain" description="HNH nuclease" evidence="1">
    <location>
        <begin position="195"/>
        <end position="248"/>
    </location>
</feature>
<organism evidence="2 3">
    <name type="scientific">Caulobacter segnis (strain ATCC 21756 / DSM 7131 / JCM 7823 / NBRC 15250 / LMG 17158 / TK0059)</name>
    <name type="common">Mycoplana segnis</name>
    <dbReference type="NCBI Taxonomy" id="509190"/>
    <lineage>
        <taxon>Bacteria</taxon>
        <taxon>Pseudomonadati</taxon>
        <taxon>Pseudomonadota</taxon>
        <taxon>Alphaproteobacteria</taxon>
        <taxon>Caulobacterales</taxon>
        <taxon>Caulobacteraceae</taxon>
        <taxon>Caulobacter</taxon>
    </lineage>
</organism>
<dbReference type="KEGG" id="cse:Cseg_0447"/>
<dbReference type="eggNOG" id="COG3440">
    <property type="taxonomic scope" value="Bacteria"/>
</dbReference>
<dbReference type="AlphaFoldDB" id="D5VEE0"/>
<dbReference type="EMBL" id="CP002008">
    <property type="protein sequence ID" value="ADG08963.1"/>
    <property type="molecule type" value="Genomic_DNA"/>
</dbReference>
<dbReference type="STRING" id="509190.Cseg_0447"/>
<name>D5VEE0_CAUST</name>
<evidence type="ECO:0000259" key="1">
    <source>
        <dbReference type="Pfam" id="PF13391"/>
    </source>
</evidence>
<sequence>MKAVLDAKVSSAYDDDISSRYHFPSRYLPVMEACVDDWIVFRQPRAAGGNLAYFATAKIAAIVPDPMLDKHYYAIIERYSPFEKPVPWLREGRYSERALRDLENVSQLGLYLRGKSVRPLEDGDFLSIVEAGFSNLWDSPGEGDLDRAELDLLASRLAASSAAQRERAIISLLVNKKLRDRNFRRAVGAAYHWRCAISGLSLKDRGGNYEVQGAHIVSVAEGGPDIVPNGIALSGTLHWLFDRHLISIGEDHGILIGTQGLPTGLLALIRSSGDRLSLPANQQHWPAEQFLSRHRSRFREIHRIG</sequence>
<dbReference type="InterPro" id="IPR003615">
    <property type="entry name" value="HNH_nuc"/>
</dbReference>
<evidence type="ECO:0000313" key="2">
    <source>
        <dbReference type="EMBL" id="ADG08963.1"/>
    </source>
</evidence>
<dbReference type="RefSeq" id="WP_013077635.1">
    <property type="nucleotide sequence ID" value="NC_014100.1"/>
</dbReference>
<gene>
    <name evidence="2" type="ordered locus">Cseg_0447</name>
</gene>
<reference evidence="3" key="1">
    <citation type="journal article" date="2011" name="J. Bacteriol.">
        <title>Genome sequences of eight morphologically diverse alphaproteobacteria.</title>
        <authorList>
            <consortium name="US DOE Joint Genome Institute"/>
            <person name="Brown P.J."/>
            <person name="Kysela D.T."/>
            <person name="Buechlein A."/>
            <person name="Hemmerich C."/>
            <person name="Brun Y.V."/>
        </authorList>
    </citation>
    <scope>NUCLEOTIDE SEQUENCE [LARGE SCALE GENOMIC DNA]</scope>
    <source>
        <strain evidence="3">ATCC 21756 / DSM 7131 / JCM 7823 / NBRC 15250 / LMG 17158 / TK0059</strain>
    </source>
</reference>
<accession>D5VEE0</accession>
<evidence type="ECO:0000313" key="3">
    <source>
        <dbReference type="Proteomes" id="UP000002629"/>
    </source>
</evidence>